<feature type="compositionally biased region" description="Low complexity" evidence="1">
    <location>
        <begin position="624"/>
        <end position="645"/>
    </location>
</feature>
<evidence type="ECO:0000259" key="2">
    <source>
        <dbReference type="Pfam" id="PF13649"/>
    </source>
</evidence>
<dbReference type="CDD" id="cd02440">
    <property type="entry name" value="AdoMet_MTases"/>
    <property type="match status" value="1"/>
</dbReference>
<feature type="compositionally biased region" description="Low complexity" evidence="1">
    <location>
        <begin position="257"/>
        <end position="288"/>
    </location>
</feature>
<evidence type="ECO:0000313" key="3">
    <source>
        <dbReference type="EMBL" id="PFH46520.1"/>
    </source>
</evidence>
<dbReference type="PANTHER" id="PTHR43591">
    <property type="entry name" value="METHYLTRANSFERASE"/>
    <property type="match status" value="1"/>
</dbReference>
<evidence type="ECO:0000313" key="4">
    <source>
        <dbReference type="Proteomes" id="UP000242287"/>
    </source>
</evidence>
<dbReference type="Gene3D" id="3.40.50.150">
    <property type="entry name" value="Vaccinia Virus protein VP39"/>
    <property type="match status" value="1"/>
</dbReference>
<dbReference type="GO" id="GO:0008168">
    <property type="term" value="F:methyltransferase activity"/>
    <property type="evidence" value="ECO:0007669"/>
    <property type="project" value="TreeGrafter"/>
</dbReference>
<feature type="compositionally biased region" description="Low complexity" evidence="1">
    <location>
        <begin position="967"/>
        <end position="976"/>
    </location>
</feature>
<dbReference type="InterPro" id="IPR029063">
    <property type="entry name" value="SAM-dependent_MTases_sf"/>
</dbReference>
<feature type="compositionally biased region" description="Polar residues" evidence="1">
    <location>
        <begin position="197"/>
        <end position="206"/>
    </location>
</feature>
<dbReference type="PANTHER" id="PTHR43591:SF24">
    <property type="entry name" value="2-METHOXY-6-POLYPRENYL-1,4-BENZOQUINOL METHYLASE, MITOCHONDRIAL"/>
    <property type="match status" value="1"/>
</dbReference>
<gene>
    <name evidence="3" type="ORF">AMATHDRAFT_69619</name>
</gene>
<accession>A0A2A9NFN7</accession>
<organism evidence="3 4">
    <name type="scientific">Amanita thiersii Skay4041</name>
    <dbReference type="NCBI Taxonomy" id="703135"/>
    <lineage>
        <taxon>Eukaryota</taxon>
        <taxon>Fungi</taxon>
        <taxon>Dikarya</taxon>
        <taxon>Basidiomycota</taxon>
        <taxon>Agaricomycotina</taxon>
        <taxon>Agaricomycetes</taxon>
        <taxon>Agaricomycetidae</taxon>
        <taxon>Agaricales</taxon>
        <taxon>Pluteineae</taxon>
        <taxon>Amanitaceae</taxon>
        <taxon>Amanita</taxon>
    </lineage>
</organism>
<sequence>MPHIDPQLLHNPRPHFARANTSPSPSPSPQRAISNESLAVAARASTLAAGSAIKKRHSSYALSQSPPPSPSLHLSTSMLKQQHRHPPPPPLVTTPGASGNPSKSAPRSKPNPRRPSQPVAPAPREEITPWEFYPVPPEYDQLATTLAAPPPTIRPRPSVSTGLVEDVTPWDLYPVPDYHAPLEKSPKSSRSRHTRSGRPNSSSGANKTLADFGIGGRRKSTGSKASSSNPSGPSSPRVKPALSTAIHFTNSKLTVQSSPRAPVSSSSVFNGEPISHTTTQTSTTSSVLPPSPSMPRSPLPSRFLPLKKAPSGSKLGDARPSVTDQKFSTADRTILEELKRNISARESQFVKKGKGTHYDSNGILIGQKHHPYPPSVVPYPRNYGREVLDLDVWETAFCQDICGSVTWHVFQSPPIRALDLGCGTGSWILNAAKVWKDCQFVGLDIVPLHPDLQQIGLPDLAARITWVQANFLEKLPFPDDEFDYVHVKRISLGVPEDKWDSLLEEITRVMKPGGAFELIEEDLFFPGKQIDSDSESEGEDESTKRTSWKPSSATTEEPYRAAHDAQLLVPPRTDDEFSTPTTIGSATLPPIPSRSGSPIPIREAAIAEADEPESDEQTRYTDLSKPSSSTTVSPHVVTPTPSRPSLHVKTNTLFNNTSSEQQQYHRQSRTFMTTGNPKRSVSTLSLPASKGTVSPTTGPNYSGETLHANPLSAGSNTSLPPMPMTPLTPVHDSMQMPPQTTDLLRTLPKPPHNPRDHTILERIYTEMLSARFINMSPLSLLANHLGLHFRDLRTHPPIQFTFPPIPKRYRVFGKPIEGMKPGAQEEPVEIPQCMCDQEAEEEAEESRFLSMQALLQHQSRYVSLDETRPTAFSPSTRTRFGLPNRDMKVAAIRRGSRLPNGELKLDLKTLNLHLSLRTAEILACSEAMWEWTESERHRLKRTADEERKRGREREKGSRSYHVRARNSTSSYESSQSPEAQFKARLLEMCRDEFDELLSNFRLDMQDQFVLGYALEDRMDWGISLCIPPPDRVIFDSATESWRRWELQERQSAQAAYKVRAMSTGNLSTASSPLATRAPGGGFGGGGGCGSSGCLGGPPSDEDRMTVRGGGGGENPYKRAGGGGGYQASSNESLVGRQNGQRTRATSRATVVPPTRRLSRALRVFVGWKPQ</sequence>
<feature type="compositionally biased region" description="Low complexity" evidence="1">
    <location>
        <begin position="222"/>
        <end position="237"/>
    </location>
</feature>
<feature type="compositionally biased region" description="Basic residues" evidence="1">
    <location>
        <begin position="187"/>
        <end position="196"/>
    </location>
</feature>
<feature type="region of interest" description="Disordered" evidence="1">
    <location>
        <begin position="527"/>
        <end position="705"/>
    </location>
</feature>
<dbReference type="STRING" id="703135.A0A2A9NFN7"/>
<name>A0A2A9NFN7_9AGAR</name>
<dbReference type="Pfam" id="PF13649">
    <property type="entry name" value="Methyltransf_25"/>
    <property type="match status" value="1"/>
</dbReference>
<feature type="compositionally biased region" description="Low complexity" evidence="1">
    <location>
        <begin position="593"/>
        <end position="607"/>
    </location>
</feature>
<keyword evidence="4" id="KW-1185">Reference proteome</keyword>
<feature type="compositionally biased region" description="Low complexity" evidence="1">
    <location>
        <begin position="37"/>
        <end position="52"/>
    </location>
</feature>
<feature type="compositionally biased region" description="Basic and acidic residues" evidence="1">
    <location>
        <begin position="940"/>
        <end position="957"/>
    </location>
</feature>
<dbReference type="SUPFAM" id="SSF53335">
    <property type="entry name" value="S-adenosyl-L-methionine-dependent methyltransferases"/>
    <property type="match status" value="1"/>
</dbReference>
<feature type="region of interest" description="Disordered" evidence="1">
    <location>
        <begin position="1"/>
        <end position="326"/>
    </location>
</feature>
<feature type="compositionally biased region" description="Pro residues" evidence="1">
    <location>
        <begin position="289"/>
        <end position="298"/>
    </location>
</feature>
<dbReference type="EMBL" id="KZ302182">
    <property type="protein sequence ID" value="PFH46520.1"/>
    <property type="molecule type" value="Genomic_DNA"/>
</dbReference>
<feature type="region of interest" description="Disordered" evidence="1">
    <location>
        <begin position="1092"/>
        <end position="1153"/>
    </location>
</feature>
<feature type="domain" description="Methyltransferase" evidence="2">
    <location>
        <begin position="418"/>
        <end position="514"/>
    </location>
</feature>
<evidence type="ECO:0000256" key="1">
    <source>
        <dbReference type="SAM" id="MobiDB-lite"/>
    </source>
</evidence>
<proteinExistence type="predicted"/>
<feature type="compositionally biased region" description="Polar residues" evidence="1">
    <location>
        <begin position="95"/>
        <end position="105"/>
    </location>
</feature>
<dbReference type="Proteomes" id="UP000242287">
    <property type="component" value="Unassembled WGS sequence"/>
</dbReference>
<feature type="compositionally biased region" description="Polar residues" evidence="1">
    <location>
        <begin position="246"/>
        <end position="256"/>
    </location>
</feature>
<feature type="region of interest" description="Disordered" evidence="1">
    <location>
        <begin position="940"/>
        <end position="976"/>
    </location>
</feature>
<dbReference type="OrthoDB" id="2013972at2759"/>
<feature type="compositionally biased region" description="Polar residues" evidence="1">
    <location>
        <begin position="19"/>
        <end position="36"/>
    </location>
</feature>
<feature type="compositionally biased region" description="Gly residues" evidence="1">
    <location>
        <begin position="1107"/>
        <end position="1125"/>
    </location>
</feature>
<feature type="compositionally biased region" description="Polar residues" evidence="1">
    <location>
        <begin position="648"/>
        <end position="703"/>
    </location>
</feature>
<reference evidence="3 4" key="1">
    <citation type="submission" date="2014-02" db="EMBL/GenBank/DDBJ databases">
        <title>Transposable element dynamics among asymbiotic and ectomycorrhizal Amanita fungi.</title>
        <authorList>
            <consortium name="DOE Joint Genome Institute"/>
            <person name="Hess J."/>
            <person name="Skrede I."/>
            <person name="Wolfe B."/>
            <person name="LaButti K."/>
            <person name="Ohm R.A."/>
            <person name="Grigoriev I.V."/>
            <person name="Pringle A."/>
        </authorList>
    </citation>
    <scope>NUCLEOTIDE SEQUENCE [LARGE SCALE GENOMIC DNA]</scope>
    <source>
        <strain evidence="3 4">SKay4041</strain>
    </source>
</reference>
<dbReference type="AlphaFoldDB" id="A0A2A9NFN7"/>
<dbReference type="InterPro" id="IPR041698">
    <property type="entry name" value="Methyltransf_25"/>
</dbReference>
<feature type="compositionally biased region" description="Polar residues" evidence="1">
    <location>
        <begin position="1126"/>
        <end position="1148"/>
    </location>
</feature>
<protein>
    <recommendedName>
        <fullName evidence="2">Methyltransferase domain-containing protein</fullName>
    </recommendedName>
</protein>